<comment type="catalytic activity">
    <reaction evidence="7">
        <text>L-threonyl-[protein] + ATP = O-phospho-L-threonyl-[protein] + ADP + H(+)</text>
        <dbReference type="Rhea" id="RHEA:46608"/>
        <dbReference type="Rhea" id="RHEA-COMP:11060"/>
        <dbReference type="Rhea" id="RHEA-COMP:11605"/>
        <dbReference type="ChEBI" id="CHEBI:15378"/>
        <dbReference type="ChEBI" id="CHEBI:30013"/>
        <dbReference type="ChEBI" id="CHEBI:30616"/>
        <dbReference type="ChEBI" id="CHEBI:61977"/>
        <dbReference type="ChEBI" id="CHEBI:456216"/>
        <dbReference type="EC" id="2.7.11.22"/>
    </reaction>
</comment>
<dbReference type="PROSITE" id="PS00108">
    <property type="entry name" value="PROTEIN_KINASE_ST"/>
    <property type="match status" value="1"/>
</dbReference>
<dbReference type="EC" id="2.7.11.22" evidence="1"/>
<organism evidence="10 11">
    <name type="scientific">Exocentrus adspersus</name>
    <dbReference type="NCBI Taxonomy" id="1586481"/>
    <lineage>
        <taxon>Eukaryota</taxon>
        <taxon>Metazoa</taxon>
        <taxon>Ecdysozoa</taxon>
        <taxon>Arthropoda</taxon>
        <taxon>Hexapoda</taxon>
        <taxon>Insecta</taxon>
        <taxon>Pterygota</taxon>
        <taxon>Neoptera</taxon>
        <taxon>Endopterygota</taxon>
        <taxon>Coleoptera</taxon>
        <taxon>Polyphaga</taxon>
        <taxon>Cucujiformia</taxon>
        <taxon>Chrysomeloidea</taxon>
        <taxon>Cerambycidae</taxon>
        <taxon>Lamiinae</taxon>
        <taxon>Acanthocinini</taxon>
        <taxon>Exocentrus</taxon>
    </lineage>
</organism>
<evidence type="ECO:0000256" key="3">
    <source>
        <dbReference type="ARBA" id="ARBA00022679"/>
    </source>
</evidence>
<keyword evidence="2" id="KW-0723">Serine/threonine-protein kinase</keyword>
<dbReference type="InterPro" id="IPR008271">
    <property type="entry name" value="Ser/Thr_kinase_AS"/>
</dbReference>
<accession>A0AAV8WA30</accession>
<comment type="caution">
    <text evidence="10">The sequence shown here is derived from an EMBL/GenBank/DDBJ whole genome shotgun (WGS) entry which is preliminary data.</text>
</comment>
<evidence type="ECO:0000256" key="4">
    <source>
        <dbReference type="ARBA" id="ARBA00022741"/>
    </source>
</evidence>
<dbReference type="PROSITE" id="PS50011">
    <property type="entry name" value="PROTEIN_KINASE_DOM"/>
    <property type="match status" value="1"/>
</dbReference>
<keyword evidence="4" id="KW-0547">Nucleotide-binding</keyword>
<sequence>MSESAYNSPLLTRRLTDSCCSSPARSIRSHHIEDLTDSDGEGEQLFTETPGTPDQTVISGWLKFRDNKKGSYGTVSKCEHIPTGETVAVKKFLETEENATSRKMAVREIRMLKRLKHENLVTMVHSFRHRKRFFIVFEYLERTVYDELQLSPVGLGERKSKEIIFQVLRAISYCHKNRIIHRDIKPENILISSVGVVKVCDFGFARILSISPEVCTEYVATRWYRAPELVIKDRCYGTGVDIWAIGCLSAEMVNGMPLFPGETDIDQFYLIVKLLGTPCRKHQKLLHRNANFRKIYEKPSERISLEEYLPSSSREAIDFLEKCLRMNPEKRLSAHELLSHDYFTNDEFSVKFLVTLRAKVEAEFSSPLLNKFKSEILRSTDRADEYQKRVSQDKSRWSITLTESLYLQEHVDTNTTLPN</sequence>
<dbReference type="GO" id="GO:0005524">
    <property type="term" value="F:ATP binding"/>
    <property type="evidence" value="ECO:0007669"/>
    <property type="project" value="UniProtKB-KW"/>
</dbReference>
<evidence type="ECO:0000256" key="1">
    <source>
        <dbReference type="ARBA" id="ARBA00012425"/>
    </source>
</evidence>
<gene>
    <name evidence="10" type="ORF">NQ315_001971</name>
</gene>
<keyword evidence="6" id="KW-0067">ATP-binding</keyword>
<dbReference type="AlphaFoldDB" id="A0AAV8WA30"/>
<evidence type="ECO:0000256" key="7">
    <source>
        <dbReference type="ARBA" id="ARBA00047811"/>
    </source>
</evidence>
<dbReference type="Pfam" id="PF00069">
    <property type="entry name" value="Pkinase"/>
    <property type="match status" value="1"/>
</dbReference>
<evidence type="ECO:0000256" key="8">
    <source>
        <dbReference type="ARBA" id="ARBA00048367"/>
    </source>
</evidence>
<dbReference type="Gene3D" id="3.30.200.20">
    <property type="entry name" value="Phosphorylase Kinase, domain 1"/>
    <property type="match status" value="1"/>
</dbReference>
<dbReference type="GO" id="GO:0004693">
    <property type="term" value="F:cyclin-dependent protein serine/threonine kinase activity"/>
    <property type="evidence" value="ECO:0007669"/>
    <property type="project" value="UniProtKB-EC"/>
</dbReference>
<proteinExistence type="predicted"/>
<dbReference type="InterPro" id="IPR050117">
    <property type="entry name" value="MAPK"/>
</dbReference>
<dbReference type="SUPFAM" id="SSF56112">
    <property type="entry name" value="Protein kinase-like (PK-like)"/>
    <property type="match status" value="1"/>
</dbReference>
<evidence type="ECO:0000256" key="2">
    <source>
        <dbReference type="ARBA" id="ARBA00022527"/>
    </source>
</evidence>
<reference evidence="10 11" key="1">
    <citation type="journal article" date="2023" name="Insect Mol. Biol.">
        <title>Genome sequencing provides insights into the evolution of gene families encoding plant cell wall-degrading enzymes in longhorned beetles.</title>
        <authorList>
            <person name="Shin N.R."/>
            <person name="Okamura Y."/>
            <person name="Kirsch R."/>
            <person name="Pauchet Y."/>
        </authorList>
    </citation>
    <scope>NUCLEOTIDE SEQUENCE [LARGE SCALE GENOMIC DNA]</scope>
    <source>
        <strain evidence="10">EAD_L_NR</strain>
    </source>
</reference>
<dbReference type="FunFam" id="1.10.510.10:FF:000624">
    <property type="entry name" value="Mitogen-activated protein kinase"/>
    <property type="match status" value="1"/>
</dbReference>
<evidence type="ECO:0000313" key="11">
    <source>
        <dbReference type="Proteomes" id="UP001159042"/>
    </source>
</evidence>
<name>A0AAV8WA30_9CUCU</name>
<dbReference type="Proteomes" id="UP001159042">
    <property type="component" value="Unassembled WGS sequence"/>
</dbReference>
<dbReference type="SMART" id="SM00220">
    <property type="entry name" value="S_TKc"/>
    <property type="match status" value="1"/>
</dbReference>
<dbReference type="InterPro" id="IPR000719">
    <property type="entry name" value="Prot_kinase_dom"/>
</dbReference>
<protein>
    <recommendedName>
        <fullName evidence="1">cyclin-dependent kinase</fullName>
        <ecNumber evidence="1">2.7.11.22</ecNumber>
    </recommendedName>
</protein>
<feature type="domain" description="Protein kinase" evidence="9">
    <location>
        <begin position="61"/>
        <end position="343"/>
    </location>
</feature>
<dbReference type="PANTHER" id="PTHR24055">
    <property type="entry name" value="MITOGEN-ACTIVATED PROTEIN KINASE"/>
    <property type="match status" value="1"/>
</dbReference>
<keyword evidence="11" id="KW-1185">Reference proteome</keyword>
<dbReference type="EMBL" id="JANEYG010000005">
    <property type="protein sequence ID" value="KAJ8923413.1"/>
    <property type="molecule type" value="Genomic_DNA"/>
</dbReference>
<evidence type="ECO:0000256" key="5">
    <source>
        <dbReference type="ARBA" id="ARBA00022777"/>
    </source>
</evidence>
<dbReference type="FunFam" id="3.30.200.20:FF:000049">
    <property type="entry name" value="cyclin-dependent kinase-like 1 isoform X1"/>
    <property type="match status" value="1"/>
</dbReference>
<keyword evidence="3" id="KW-0808">Transferase</keyword>
<evidence type="ECO:0000259" key="9">
    <source>
        <dbReference type="PROSITE" id="PS50011"/>
    </source>
</evidence>
<comment type="catalytic activity">
    <reaction evidence="8">
        <text>L-seryl-[protein] + ATP = O-phospho-L-seryl-[protein] + ADP + H(+)</text>
        <dbReference type="Rhea" id="RHEA:17989"/>
        <dbReference type="Rhea" id="RHEA-COMP:9863"/>
        <dbReference type="Rhea" id="RHEA-COMP:11604"/>
        <dbReference type="ChEBI" id="CHEBI:15378"/>
        <dbReference type="ChEBI" id="CHEBI:29999"/>
        <dbReference type="ChEBI" id="CHEBI:30616"/>
        <dbReference type="ChEBI" id="CHEBI:83421"/>
        <dbReference type="ChEBI" id="CHEBI:456216"/>
        <dbReference type="EC" id="2.7.11.22"/>
    </reaction>
</comment>
<dbReference type="InterPro" id="IPR011009">
    <property type="entry name" value="Kinase-like_dom_sf"/>
</dbReference>
<dbReference type="Gene3D" id="1.10.510.10">
    <property type="entry name" value="Transferase(Phosphotransferase) domain 1"/>
    <property type="match status" value="1"/>
</dbReference>
<evidence type="ECO:0000256" key="6">
    <source>
        <dbReference type="ARBA" id="ARBA00022840"/>
    </source>
</evidence>
<evidence type="ECO:0000313" key="10">
    <source>
        <dbReference type="EMBL" id="KAJ8923413.1"/>
    </source>
</evidence>
<keyword evidence="5" id="KW-0418">Kinase</keyword>